<dbReference type="Proteomes" id="UP001285244">
    <property type="component" value="Unassembled WGS sequence"/>
</dbReference>
<protein>
    <submittedName>
        <fullName evidence="2">Alpha/beta hydrolase</fullName>
    </submittedName>
</protein>
<dbReference type="RefSeq" id="WP_320325491.1">
    <property type="nucleotide sequence ID" value="NZ_JALBUS010000005.1"/>
</dbReference>
<feature type="domain" description="Alpha/beta hydrolase fold-3" evidence="1">
    <location>
        <begin position="95"/>
        <end position="302"/>
    </location>
</feature>
<keyword evidence="2" id="KW-0378">Hydrolase</keyword>
<name>A0ABU4WKX0_9FIRM</name>
<dbReference type="GO" id="GO:0016787">
    <property type="term" value="F:hydrolase activity"/>
    <property type="evidence" value="ECO:0007669"/>
    <property type="project" value="UniProtKB-KW"/>
</dbReference>
<dbReference type="InterPro" id="IPR013094">
    <property type="entry name" value="AB_hydrolase_3"/>
</dbReference>
<reference evidence="2 3" key="1">
    <citation type="submission" date="2022-03" db="EMBL/GenBank/DDBJ databases">
        <title>Novel taxa within the pig intestine.</title>
        <authorList>
            <person name="Wylensek D."/>
            <person name="Bishof K."/>
            <person name="Afrizal A."/>
            <person name="Clavel T."/>
        </authorList>
    </citation>
    <scope>NUCLEOTIDE SEQUENCE [LARGE SCALE GENOMIC DNA]</scope>
    <source>
        <strain evidence="2 3">Cla-KB-P134</strain>
    </source>
</reference>
<dbReference type="PANTHER" id="PTHR23025:SF4">
    <property type="entry name" value="ALPHA_BETA HYDROLASE FOLD-3 DOMAIN-CONTAINING PROTEIN"/>
    <property type="match status" value="1"/>
</dbReference>
<accession>A0ABU4WKX0</accession>
<dbReference type="InterPro" id="IPR029058">
    <property type="entry name" value="AB_hydrolase_fold"/>
</dbReference>
<dbReference type="Gene3D" id="3.40.50.1820">
    <property type="entry name" value="alpha/beta hydrolase"/>
    <property type="match status" value="1"/>
</dbReference>
<comment type="caution">
    <text evidence="2">The sequence shown here is derived from an EMBL/GenBank/DDBJ whole genome shotgun (WGS) entry which is preliminary data.</text>
</comment>
<keyword evidence="3" id="KW-1185">Reference proteome</keyword>
<dbReference type="SUPFAM" id="SSF53474">
    <property type="entry name" value="alpha/beta-Hydrolases"/>
    <property type="match status" value="1"/>
</dbReference>
<organism evidence="2 3">
    <name type="scientific">Absicoccus intestinalis</name>
    <dbReference type="NCBI Taxonomy" id="2926319"/>
    <lineage>
        <taxon>Bacteria</taxon>
        <taxon>Bacillati</taxon>
        <taxon>Bacillota</taxon>
        <taxon>Erysipelotrichia</taxon>
        <taxon>Erysipelotrichales</taxon>
        <taxon>Erysipelotrichaceae</taxon>
        <taxon>Absicoccus</taxon>
    </lineage>
</organism>
<dbReference type="PANTHER" id="PTHR23025">
    <property type="entry name" value="TRIACYLGLYCEROL LIPASE"/>
    <property type="match status" value="1"/>
</dbReference>
<dbReference type="EMBL" id="JALBUS010000005">
    <property type="protein sequence ID" value="MDX8417198.1"/>
    <property type="molecule type" value="Genomic_DNA"/>
</dbReference>
<evidence type="ECO:0000313" key="3">
    <source>
        <dbReference type="Proteomes" id="UP001285244"/>
    </source>
</evidence>
<dbReference type="Pfam" id="PF07859">
    <property type="entry name" value="Abhydrolase_3"/>
    <property type="match status" value="1"/>
</dbReference>
<gene>
    <name evidence="2" type="ORF">MOZ64_05000</name>
</gene>
<evidence type="ECO:0000259" key="1">
    <source>
        <dbReference type="Pfam" id="PF07859"/>
    </source>
</evidence>
<evidence type="ECO:0000313" key="2">
    <source>
        <dbReference type="EMBL" id="MDX8417198.1"/>
    </source>
</evidence>
<proteinExistence type="predicted"/>
<sequence>MKKIIKPKLEETRAHAFEKKVYERELPKIIHEDFYDRYDPDPSEVSVLGARSTLAMGEDISSVPIDILDRNIWVSDHYVPVRMYQTAGDKKNVIYYIHGGGFLSGTIASKDAQCKYMAQTSEATVISIGYRLSPETMFPGAIEDCMGILDWIQTLGYDHICIMGDSAGGNLATCCMAQDTKHAIDYGILIYAALDVATYDETEYHWNYDFYEMADTQKDRIMNRLYRFRNLSMDMKKMYVPKQKDVKDPNISPLYIEDLSHFPPVLMIEAEFDYYRICNEIFEKRLPKVEVLYYEGLDHGFFDRIGQLEQAKDCIDEIAKRVNNI</sequence>